<dbReference type="InterPro" id="IPR011993">
    <property type="entry name" value="PH-like_dom_sf"/>
</dbReference>
<evidence type="ECO:0000259" key="2">
    <source>
        <dbReference type="PROSITE" id="PS01179"/>
    </source>
</evidence>
<organism evidence="3 4">
    <name type="scientific">Fundulus heteroclitus</name>
    <name type="common">Killifish</name>
    <name type="synonym">Mummichog</name>
    <dbReference type="NCBI Taxonomy" id="8078"/>
    <lineage>
        <taxon>Eukaryota</taxon>
        <taxon>Metazoa</taxon>
        <taxon>Chordata</taxon>
        <taxon>Craniata</taxon>
        <taxon>Vertebrata</taxon>
        <taxon>Euteleostomi</taxon>
        <taxon>Actinopterygii</taxon>
        <taxon>Neopterygii</taxon>
        <taxon>Teleostei</taxon>
        <taxon>Neoteleostei</taxon>
        <taxon>Acanthomorphata</taxon>
        <taxon>Ovalentaria</taxon>
        <taxon>Atherinomorphae</taxon>
        <taxon>Cyprinodontiformes</taxon>
        <taxon>Fundulidae</taxon>
        <taxon>Fundulus</taxon>
    </lineage>
</organism>
<feature type="domain" description="PID" evidence="2">
    <location>
        <begin position="40"/>
        <end position="135"/>
    </location>
</feature>
<sequence length="211" mass="24665">MTETEQTYVRCPAPGQTAVRTWPPYRTTGPFSDTRSRFEGDGVRYKAKLIGMDPVPQAQGEKMCLDSMMKLKGFEAAARKQGKHKMRIWLKISSSGLKILDERTGIVLHDQDRTRISSLTKDMSDPRALAYIYKHEDVFILFYIKTANQIRSFWTSWRSVSVWTRRRLVNLRKPKSDMSRHVAIIFFKFFFVNCKYLFVCLFSGCFFSWAK</sequence>
<dbReference type="GO" id="GO:0005905">
    <property type="term" value="C:clathrin-coated pit"/>
    <property type="evidence" value="ECO:0007669"/>
    <property type="project" value="TreeGrafter"/>
</dbReference>
<dbReference type="Pfam" id="PF21792">
    <property type="entry name" value="DAB2_SBM"/>
    <property type="match status" value="1"/>
</dbReference>
<dbReference type="GeneTree" id="ENSGT00940000155567"/>
<dbReference type="GO" id="GO:0035615">
    <property type="term" value="F:clathrin adaptor activity"/>
    <property type="evidence" value="ECO:0007669"/>
    <property type="project" value="TreeGrafter"/>
</dbReference>
<dbReference type="Proteomes" id="UP000265000">
    <property type="component" value="Unplaced"/>
</dbReference>
<dbReference type="GO" id="GO:0005737">
    <property type="term" value="C:cytoplasm"/>
    <property type="evidence" value="ECO:0007669"/>
    <property type="project" value="TreeGrafter"/>
</dbReference>
<feature type="transmembrane region" description="Helical" evidence="1">
    <location>
        <begin position="182"/>
        <end position="209"/>
    </location>
</feature>
<name>A0A3Q2P7F3_FUNHE</name>
<keyword evidence="1" id="KW-0812">Transmembrane</keyword>
<evidence type="ECO:0000313" key="4">
    <source>
        <dbReference type="Proteomes" id="UP000265000"/>
    </source>
</evidence>
<evidence type="ECO:0000313" key="3">
    <source>
        <dbReference type="Ensembl" id="ENSFHEP00000008366.1"/>
    </source>
</evidence>
<dbReference type="PROSITE" id="PS01179">
    <property type="entry name" value="PID"/>
    <property type="match status" value="1"/>
</dbReference>
<dbReference type="GO" id="GO:0045807">
    <property type="term" value="P:positive regulation of endocytosis"/>
    <property type="evidence" value="ECO:0007669"/>
    <property type="project" value="TreeGrafter"/>
</dbReference>
<dbReference type="SMART" id="SM00462">
    <property type="entry name" value="PTB"/>
    <property type="match status" value="1"/>
</dbReference>
<keyword evidence="1" id="KW-1133">Transmembrane helix</keyword>
<reference evidence="3" key="2">
    <citation type="submission" date="2025-09" db="UniProtKB">
        <authorList>
            <consortium name="Ensembl"/>
        </authorList>
    </citation>
    <scope>IDENTIFICATION</scope>
</reference>
<dbReference type="PANTHER" id="PTHR47695:SF5">
    <property type="entry name" value="DISABLED HOMOLOG 2"/>
    <property type="match status" value="1"/>
</dbReference>
<dbReference type="InterPro" id="IPR048559">
    <property type="entry name" value="DAB1/2_SBM"/>
</dbReference>
<protein>
    <recommendedName>
        <fullName evidence="2">PID domain-containing protein</fullName>
    </recommendedName>
</protein>
<reference evidence="3" key="1">
    <citation type="submission" date="2025-08" db="UniProtKB">
        <authorList>
            <consortium name="Ensembl"/>
        </authorList>
    </citation>
    <scope>IDENTIFICATION</scope>
</reference>
<keyword evidence="1" id="KW-0472">Membrane</keyword>
<keyword evidence="4" id="KW-1185">Reference proteome</keyword>
<dbReference type="Ensembl" id="ENSFHET00000002275.1">
    <property type="protein sequence ID" value="ENSFHEP00000008366.1"/>
    <property type="gene ID" value="ENSFHEG00000009542.1"/>
</dbReference>
<dbReference type="STRING" id="8078.ENSFHEP00000008366"/>
<dbReference type="SUPFAM" id="SSF50729">
    <property type="entry name" value="PH domain-like"/>
    <property type="match status" value="1"/>
</dbReference>
<dbReference type="AlphaFoldDB" id="A0A3Q2P7F3"/>
<proteinExistence type="predicted"/>
<dbReference type="GO" id="GO:0010718">
    <property type="term" value="P:positive regulation of epithelial to mesenchymal transition"/>
    <property type="evidence" value="ECO:0007669"/>
    <property type="project" value="TreeGrafter"/>
</dbReference>
<dbReference type="InterPro" id="IPR006020">
    <property type="entry name" value="PTB/PI_dom"/>
</dbReference>
<dbReference type="Gene3D" id="2.30.29.30">
    <property type="entry name" value="Pleckstrin-homology domain (PH domain)/Phosphotyrosine-binding domain (PTB)"/>
    <property type="match status" value="1"/>
</dbReference>
<dbReference type="GO" id="GO:0038024">
    <property type="term" value="F:cargo receptor activity"/>
    <property type="evidence" value="ECO:0007669"/>
    <property type="project" value="TreeGrafter"/>
</dbReference>
<dbReference type="GO" id="GO:0090090">
    <property type="term" value="P:negative regulation of canonical Wnt signaling pathway"/>
    <property type="evidence" value="ECO:0007669"/>
    <property type="project" value="TreeGrafter"/>
</dbReference>
<evidence type="ECO:0000256" key="1">
    <source>
        <dbReference type="SAM" id="Phobius"/>
    </source>
</evidence>
<accession>A0A3Q2P7F3</accession>
<dbReference type="PANTHER" id="PTHR47695">
    <property type="entry name" value="PID DOMAIN-CONTAINING PROTEIN"/>
    <property type="match status" value="1"/>
</dbReference>
<dbReference type="GO" id="GO:0006898">
    <property type="term" value="P:receptor-mediated endocytosis"/>
    <property type="evidence" value="ECO:0007669"/>
    <property type="project" value="TreeGrafter"/>
</dbReference>